<evidence type="ECO:0000313" key="12">
    <source>
        <dbReference type="Proteomes" id="UP000636800"/>
    </source>
</evidence>
<feature type="transmembrane region" description="Helical" evidence="10">
    <location>
        <begin position="218"/>
        <end position="237"/>
    </location>
</feature>
<evidence type="ECO:0000256" key="3">
    <source>
        <dbReference type="ARBA" id="ARBA00022448"/>
    </source>
</evidence>
<proteinExistence type="inferred from homology"/>
<keyword evidence="5 10" id="KW-0256">Endoplasmic reticulum</keyword>
<comment type="subcellular location">
    <subcellularLocation>
        <location evidence="1 10">Endoplasmic reticulum membrane</location>
        <topology evidence="1 10">Multi-pass membrane protein</topology>
    </subcellularLocation>
</comment>
<dbReference type="GO" id="GO:0016125">
    <property type="term" value="P:sterol metabolic process"/>
    <property type="evidence" value="ECO:0007669"/>
    <property type="project" value="UniProtKB-UniRule"/>
</dbReference>
<evidence type="ECO:0000256" key="8">
    <source>
        <dbReference type="ARBA" id="ARBA00023098"/>
    </source>
</evidence>
<accession>A0A835QJM1</accession>
<dbReference type="GO" id="GO:0032541">
    <property type="term" value="C:cortical endoplasmic reticulum"/>
    <property type="evidence" value="ECO:0007669"/>
    <property type="project" value="TreeGrafter"/>
</dbReference>
<feature type="transmembrane region" description="Helical" evidence="10">
    <location>
        <begin position="192"/>
        <end position="211"/>
    </location>
</feature>
<comment type="similarity">
    <text evidence="2 10">Belongs to the ARV1 family.</text>
</comment>
<evidence type="ECO:0000256" key="10">
    <source>
        <dbReference type="RuleBase" id="RU368065"/>
    </source>
</evidence>
<feature type="transmembrane region" description="Helical" evidence="10">
    <location>
        <begin position="166"/>
        <end position="186"/>
    </location>
</feature>
<gene>
    <name evidence="11" type="ORF">HPP92_015681</name>
</gene>
<protein>
    <recommendedName>
        <fullName evidence="10">Protein ARV</fullName>
    </recommendedName>
</protein>
<evidence type="ECO:0000256" key="4">
    <source>
        <dbReference type="ARBA" id="ARBA00022692"/>
    </source>
</evidence>
<evidence type="ECO:0000313" key="11">
    <source>
        <dbReference type="EMBL" id="KAG0473824.1"/>
    </source>
</evidence>
<dbReference type="GO" id="GO:0032366">
    <property type="term" value="P:intracellular sterol transport"/>
    <property type="evidence" value="ECO:0007669"/>
    <property type="project" value="UniProtKB-UniRule"/>
</dbReference>
<evidence type="ECO:0000256" key="7">
    <source>
        <dbReference type="ARBA" id="ARBA00023055"/>
    </source>
</evidence>
<evidence type="ECO:0000256" key="9">
    <source>
        <dbReference type="ARBA" id="ARBA00023136"/>
    </source>
</evidence>
<name>A0A835QJM1_VANPL</name>
<dbReference type="GO" id="GO:0005789">
    <property type="term" value="C:endoplasmic reticulum membrane"/>
    <property type="evidence" value="ECO:0007669"/>
    <property type="project" value="UniProtKB-SubCell"/>
</dbReference>
<keyword evidence="7 10" id="KW-0445">Lipid transport</keyword>
<keyword evidence="10" id="KW-0746">Sphingolipid metabolism</keyword>
<dbReference type="Proteomes" id="UP000636800">
    <property type="component" value="Chromosome 7"/>
</dbReference>
<feature type="transmembrane region" description="Helical" evidence="10">
    <location>
        <begin position="131"/>
        <end position="154"/>
    </location>
</feature>
<keyword evidence="9 10" id="KW-0472">Membrane</keyword>
<organism evidence="11 12">
    <name type="scientific">Vanilla planifolia</name>
    <name type="common">Vanilla</name>
    <dbReference type="NCBI Taxonomy" id="51239"/>
    <lineage>
        <taxon>Eukaryota</taxon>
        <taxon>Viridiplantae</taxon>
        <taxon>Streptophyta</taxon>
        <taxon>Embryophyta</taxon>
        <taxon>Tracheophyta</taxon>
        <taxon>Spermatophyta</taxon>
        <taxon>Magnoliopsida</taxon>
        <taxon>Liliopsida</taxon>
        <taxon>Asparagales</taxon>
        <taxon>Orchidaceae</taxon>
        <taxon>Vanilloideae</taxon>
        <taxon>Vanilleae</taxon>
        <taxon>Vanilla</taxon>
    </lineage>
</organism>
<keyword evidence="6 10" id="KW-1133">Transmembrane helix</keyword>
<dbReference type="AlphaFoldDB" id="A0A835QJM1"/>
<keyword evidence="8 10" id="KW-0443">Lipid metabolism</keyword>
<evidence type="ECO:0000256" key="6">
    <source>
        <dbReference type="ARBA" id="ARBA00022989"/>
    </source>
</evidence>
<dbReference type="PANTHER" id="PTHR14467:SF0">
    <property type="entry name" value="PROTEIN ARV1"/>
    <property type="match status" value="1"/>
</dbReference>
<evidence type="ECO:0000256" key="2">
    <source>
        <dbReference type="ARBA" id="ARBA00009187"/>
    </source>
</evidence>
<dbReference type="EMBL" id="JADCNL010000007">
    <property type="protein sequence ID" value="KAG0473824.1"/>
    <property type="molecule type" value="Genomic_DNA"/>
</dbReference>
<reference evidence="11 12" key="1">
    <citation type="journal article" date="2020" name="Nat. Food">
        <title>A phased Vanilla planifolia genome enables genetic improvement of flavour and production.</title>
        <authorList>
            <person name="Hasing T."/>
            <person name="Tang H."/>
            <person name="Brym M."/>
            <person name="Khazi F."/>
            <person name="Huang T."/>
            <person name="Chambers A.H."/>
        </authorList>
    </citation>
    <scope>NUCLEOTIDE SEQUENCE [LARGE SCALE GENOMIC DNA]</scope>
    <source>
        <tissue evidence="11">Leaf</tissue>
    </source>
</reference>
<comment type="caution">
    <text evidence="11">The sequence shown here is derived from an EMBL/GenBank/DDBJ whole genome shotgun (WGS) entry which is preliminary data.</text>
</comment>
<dbReference type="GO" id="GO:0006665">
    <property type="term" value="P:sphingolipid metabolic process"/>
    <property type="evidence" value="ECO:0007669"/>
    <property type="project" value="UniProtKB-UniRule"/>
</dbReference>
<dbReference type="Pfam" id="PF04161">
    <property type="entry name" value="Arv1"/>
    <property type="match status" value="1"/>
</dbReference>
<dbReference type="GO" id="GO:0005794">
    <property type="term" value="C:Golgi apparatus"/>
    <property type="evidence" value="ECO:0007669"/>
    <property type="project" value="TreeGrafter"/>
</dbReference>
<keyword evidence="12" id="KW-1185">Reference proteome</keyword>
<dbReference type="PANTHER" id="PTHR14467">
    <property type="entry name" value="ARV1"/>
    <property type="match status" value="1"/>
</dbReference>
<evidence type="ECO:0000256" key="5">
    <source>
        <dbReference type="ARBA" id="ARBA00022824"/>
    </source>
</evidence>
<comment type="function">
    <text evidence="10">Regulates also the sphingolipid metabolism.</text>
</comment>
<keyword evidence="3 10" id="KW-0813">Transport</keyword>
<dbReference type="GO" id="GO:0097036">
    <property type="term" value="P:regulation of plasma membrane sterol distribution"/>
    <property type="evidence" value="ECO:0007669"/>
    <property type="project" value="UniProtKB-UniRule"/>
</dbReference>
<sequence>MTPAKDASNLNSAGFRCISCGWKIGRLFVQYSPGNIRLMKCDNCKAVADPYIECEFMIILIDLILHKSKAYRHLLYNMLNLENNNFKAIMLKSFLLHFILDACRVTFSVRCKDTSDSMRDGSELVWTTLKVIVDVLFGNFVFASVLWIWVSILLKLNHNLLRFKEVFFVVLVSSYFKLFLLAMMVWDFPYSVLYIVDIFVLSSNAVALRVLTRLKMSSCIAISFSAHITKFFAYHWLLSLLKCFR</sequence>
<dbReference type="InterPro" id="IPR007290">
    <property type="entry name" value="Arv1"/>
</dbReference>
<evidence type="ECO:0000256" key="1">
    <source>
        <dbReference type="ARBA" id="ARBA00004477"/>
    </source>
</evidence>
<comment type="function">
    <text evidence="10">Mediator of sterol homeostasis involved in sterol uptake, trafficking and distribution into membranes.</text>
</comment>
<keyword evidence="4 10" id="KW-0812">Transmembrane</keyword>
<dbReference type="OrthoDB" id="1879366at2759"/>